<feature type="transmembrane region" description="Helical" evidence="1">
    <location>
        <begin position="140"/>
        <end position="158"/>
    </location>
</feature>
<feature type="transmembrane region" description="Helical" evidence="1">
    <location>
        <begin position="170"/>
        <end position="188"/>
    </location>
</feature>
<keyword evidence="1" id="KW-0472">Membrane</keyword>
<evidence type="ECO:0000313" key="3">
    <source>
        <dbReference type="Proteomes" id="UP001213664"/>
    </source>
</evidence>
<feature type="transmembrane region" description="Helical" evidence="1">
    <location>
        <begin position="217"/>
        <end position="232"/>
    </location>
</feature>
<dbReference type="AlphaFoldDB" id="A0AAJ5X453"/>
<dbReference type="EMBL" id="CP119326">
    <property type="protein sequence ID" value="WEK39975.1"/>
    <property type="molecule type" value="Genomic_DNA"/>
</dbReference>
<organism evidence="2 3">
    <name type="scientific">Candidatus Brevundimonas colombiensis</name>
    <dbReference type="NCBI Taxonomy" id="3121376"/>
    <lineage>
        <taxon>Bacteria</taxon>
        <taxon>Pseudomonadati</taxon>
        <taxon>Pseudomonadota</taxon>
        <taxon>Alphaproteobacteria</taxon>
        <taxon>Caulobacterales</taxon>
        <taxon>Caulobacteraceae</taxon>
        <taxon>Brevundimonas</taxon>
    </lineage>
</organism>
<name>A0AAJ5X453_9CAUL</name>
<evidence type="ECO:0000313" key="2">
    <source>
        <dbReference type="EMBL" id="WEK39975.1"/>
    </source>
</evidence>
<protein>
    <recommendedName>
        <fullName evidence="4">Cell wall polymerase</fullName>
    </recommendedName>
</protein>
<feature type="transmembrane region" description="Helical" evidence="1">
    <location>
        <begin position="237"/>
        <end position="255"/>
    </location>
</feature>
<feature type="transmembrane region" description="Helical" evidence="1">
    <location>
        <begin position="195"/>
        <end position="211"/>
    </location>
</feature>
<accession>A0AAJ5X453</accession>
<feature type="transmembrane region" description="Helical" evidence="1">
    <location>
        <begin position="111"/>
        <end position="128"/>
    </location>
</feature>
<feature type="transmembrane region" description="Helical" evidence="1">
    <location>
        <begin position="275"/>
        <end position="298"/>
    </location>
</feature>
<evidence type="ECO:0008006" key="4">
    <source>
        <dbReference type="Google" id="ProtNLM"/>
    </source>
</evidence>
<proteinExistence type="predicted"/>
<evidence type="ECO:0000256" key="1">
    <source>
        <dbReference type="SAM" id="Phobius"/>
    </source>
</evidence>
<feature type="transmembrane region" description="Helical" evidence="1">
    <location>
        <begin position="305"/>
        <end position="324"/>
    </location>
</feature>
<gene>
    <name evidence="2" type="ORF">P0Y50_15790</name>
</gene>
<keyword evidence="1" id="KW-1133">Transmembrane helix</keyword>
<reference evidence="2" key="1">
    <citation type="submission" date="2023-03" db="EMBL/GenBank/DDBJ databases">
        <title>Andean soil-derived lignocellulolytic bacterial consortium as a source of novel taxa and putative plastic-active enzymes.</title>
        <authorList>
            <person name="Diaz-Garcia L."/>
            <person name="Chuvochina M."/>
            <person name="Feuerriegel G."/>
            <person name="Bunk B."/>
            <person name="Sproer C."/>
            <person name="Streit W.R."/>
            <person name="Rodriguez L.M."/>
            <person name="Overmann J."/>
            <person name="Jimenez D.J."/>
        </authorList>
    </citation>
    <scope>NUCLEOTIDE SEQUENCE</scope>
    <source>
        <strain evidence="2">MAG 833</strain>
    </source>
</reference>
<keyword evidence="1" id="KW-0812">Transmembrane</keyword>
<dbReference type="Proteomes" id="UP001213664">
    <property type="component" value="Chromosome"/>
</dbReference>
<feature type="transmembrane region" description="Helical" evidence="1">
    <location>
        <begin position="330"/>
        <end position="348"/>
    </location>
</feature>
<feature type="transmembrane region" description="Helical" evidence="1">
    <location>
        <begin position="36"/>
        <end position="55"/>
    </location>
</feature>
<sequence length="388" mass="40840">MTLAERLVRLCLPWLPPHLRDWGEAMAREAGEVPGGLRAILFAAGCVVFAARVGVGGRMRAGLRAVMPVKAYGDRIPISALCEPRGFTLACAFTATTLGLVQLGASGAAHGMLVMNAMAFVAGLIMVFPLAKRETADHPFFGLLSLGTGAALLFTAAFGEQVSGASRWMLIGQIALQPSLIMLPLIIVGFARTRDSLTALGIVMAAMALALQPDRAMAGALLAGLLAVAIFARHPRILFCVGAAGLAFAITWFRPDVVPAAPHVDRLFRTAFSKGVVPGLSVWTGAVVLMLPAVFGILRDRAHCAVHAAFGATWLAILTAAAWGDFPAPLVGYGGSAIVGYILATLALPRRWTTSRSAVEAVVIDQDKGNARRCDLSPTQELRTNLNL</sequence>